<feature type="non-terminal residue" evidence="1">
    <location>
        <position position="60"/>
    </location>
</feature>
<dbReference type="Proteomes" id="UP001379949">
    <property type="component" value="Unassembled WGS sequence"/>
</dbReference>
<dbReference type="RefSeq" id="WP_341568258.1">
    <property type="nucleotide sequence ID" value="NZ_JBAKAR010000220.1"/>
</dbReference>
<evidence type="ECO:0000313" key="2">
    <source>
        <dbReference type="Proteomes" id="UP001379949"/>
    </source>
</evidence>
<reference evidence="1 2" key="1">
    <citation type="submission" date="2024-02" db="EMBL/GenBank/DDBJ databases">
        <title>Bacteria isolated from the canopy kelp, Nereocystis luetkeana.</title>
        <authorList>
            <person name="Pfister C.A."/>
            <person name="Younker I.T."/>
            <person name="Light S.H."/>
        </authorList>
    </citation>
    <scope>NUCLEOTIDE SEQUENCE [LARGE SCALE GENOMIC DNA]</scope>
    <source>
        <strain evidence="1 2">TI.4.07</strain>
    </source>
</reference>
<gene>
    <name evidence="1" type="ORF">V6242_18140</name>
</gene>
<sequence>MLQSRVLPIGQQILRARNAENKAQDALKNMGARRRRQLVSNTEESLWNFALSRAKRADHR</sequence>
<dbReference type="EMBL" id="JBAKAR010000220">
    <property type="protein sequence ID" value="MEL0615056.1"/>
    <property type="molecule type" value="Genomic_DNA"/>
</dbReference>
<protein>
    <submittedName>
        <fullName evidence="1">Uncharacterized protein</fullName>
    </submittedName>
</protein>
<proteinExistence type="predicted"/>
<comment type="caution">
    <text evidence="1">The sequence shown here is derived from an EMBL/GenBank/DDBJ whole genome shotgun (WGS) entry which is preliminary data.</text>
</comment>
<evidence type="ECO:0000313" key="1">
    <source>
        <dbReference type="EMBL" id="MEL0615056.1"/>
    </source>
</evidence>
<keyword evidence="2" id="KW-1185">Reference proteome</keyword>
<accession>A0ABU9GAG6</accession>
<name>A0ABU9GAG6_9GAMM</name>
<organism evidence="1 2">
    <name type="scientific">Marinomonas arenicola</name>
    <dbReference type="NCBI Taxonomy" id="569601"/>
    <lineage>
        <taxon>Bacteria</taxon>
        <taxon>Pseudomonadati</taxon>
        <taxon>Pseudomonadota</taxon>
        <taxon>Gammaproteobacteria</taxon>
        <taxon>Oceanospirillales</taxon>
        <taxon>Oceanospirillaceae</taxon>
        <taxon>Marinomonas</taxon>
    </lineage>
</organism>